<dbReference type="InterPro" id="IPR007889">
    <property type="entry name" value="HTH_Psq"/>
</dbReference>
<dbReference type="InterPro" id="IPR050863">
    <property type="entry name" value="CenT-Element_Derived"/>
</dbReference>
<feature type="domain" description="HTH CENPB-type" evidence="4">
    <location>
        <begin position="65"/>
        <end position="136"/>
    </location>
</feature>
<dbReference type="PANTHER" id="PTHR19303">
    <property type="entry name" value="TRANSPOSON"/>
    <property type="match status" value="1"/>
</dbReference>
<dbReference type="PROSITE" id="PS51253">
    <property type="entry name" value="HTH_CENPB"/>
    <property type="match status" value="1"/>
</dbReference>
<gene>
    <name evidence="6" type="primary">LOC136086132</name>
</gene>
<evidence type="ECO:0000313" key="5">
    <source>
        <dbReference type="Proteomes" id="UP001652625"/>
    </source>
</evidence>
<evidence type="ECO:0000256" key="2">
    <source>
        <dbReference type="ARBA" id="ARBA00023125"/>
    </source>
</evidence>
<keyword evidence="5" id="KW-1185">Reference proteome</keyword>
<dbReference type="InterPro" id="IPR009057">
    <property type="entry name" value="Homeodomain-like_sf"/>
</dbReference>
<evidence type="ECO:0000313" key="6">
    <source>
        <dbReference type="RefSeq" id="XP_065664479.1"/>
    </source>
</evidence>
<dbReference type="InterPro" id="IPR006600">
    <property type="entry name" value="HTH_CenpB_DNA-bd_dom"/>
</dbReference>
<dbReference type="Gene3D" id="1.10.10.60">
    <property type="entry name" value="Homeodomain-like"/>
    <property type="match status" value="2"/>
</dbReference>
<dbReference type="Pfam" id="PF03221">
    <property type="entry name" value="HTH_Tnp_Tc5"/>
    <property type="match status" value="1"/>
</dbReference>
<dbReference type="Pfam" id="PF03184">
    <property type="entry name" value="DDE_1"/>
    <property type="match status" value="1"/>
</dbReference>
<evidence type="ECO:0000259" key="4">
    <source>
        <dbReference type="PROSITE" id="PS51253"/>
    </source>
</evidence>
<dbReference type="Pfam" id="PF04218">
    <property type="entry name" value="CENP-B_N"/>
    <property type="match status" value="1"/>
</dbReference>
<dbReference type="SMART" id="SM00674">
    <property type="entry name" value="CENPB"/>
    <property type="match status" value="1"/>
</dbReference>
<keyword evidence="2" id="KW-0238">DNA-binding</keyword>
<keyword evidence="3" id="KW-0539">Nucleus</keyword>
<dbReference type="RefSeq" id="XP_065664479.1">
    <property type="nucleotide sequence ID" value="XM_065808407.1"/>
</dbReference>
<evidence type="ECO:0000256" key="3">
    <source>
        <dbReference type="ARBA" id="ARBA00023242"/>
    </source>
</evidence>
<evidence type="ECO:0000256" key="1">
    <source>
        <dbReference type="ARBA" id="ARBA00004123"/>
    </source>
</evidence>
<dbReference type="Proteomes" id="UP001652625">
    <property type="component" value="Chromosome 10"/>
</dbReference>
<dbReference type="InterPro" id="IPR004875">
    <property type="entry name" value="DDE_SF_endonuclease_dom"/>
</dbReference>
<organism evidence="5 6">
    <name type="scientific">Hydra vulgaris</name>
    <name type="common">Hydra</name>
    <name type="synonym">Hydra attenuata</name>
    <dbReference type="NCBI Taxonomy" id="6087"/>
    <lineage>
        <taxon>Eukaryota</taxon>
        <taxon>Metazoa</taxon>
        <taxon>Cnidaria</taxon>
        <taxon>Hydrozoa</taxon>
        <taxon>Hydroidolina</taxon>
        <taxon>Anthoathecata</taxon>
        <taxon>Aplanulata</taxon>
        <taxon>Hydridae</taxon>
        <taxon>Hydra</taxon>
    </lineage>
</organism>
<dbReference type="PANTHER" id="PTHR19303:SF73">
    <property type="entry name" value="PROTEIN PDC2"/>
    <property type="match status" value="1"/>
</dbReference>
<comment type="subcellular location">
    <subcellularLocation>
        <location evidence="1">Nucleus</location>
    </subcellularLocation>
</comment>
<accession>A0ABM4CRK6</accession>
<reference evidence="6" key="1">
    <citation type="submission" date="2025-08" db="UniProtKB">
        <authorList>
            <consortium name="RefSeq"/>
        </authorList>
    </citation>
    <scope>IDENTIFICATION</scope>
</reference>
<dbReference type="GeneID" id="136086132"/>
<protein>
    <submittedName>
        <fullName evidence="6">Tigger transposable element-derived protein 4-like</fullName>
    </submittedName>
</protein>
<sequence>MPLVKRKLTNKSIIEKCKALKDLETGMSNKEVAKKYGVPKNTLSTWIKNKTKLLTSLEKNDTKSKRKKLRSGNFKNVDKAIYTWFVAKRSQQVPIDGTILKEKALKFAEALGELDFKASDCWFHNWKERNGISFKIISGESAAVTNNMTASWNETTLPTLLLNYKLENIFNVDEFGLFYQCLPNKTYHLSREKCFGGKNSKVRLTGIAAGSATGEKLPMFVIGKSKNPRCFKYIKQLPCTYKNQLKSWMTGDLFTEWVMKLDSFFRAQDRKVALLVNNCSAHPHIEGLSNINLIFSPPNTSSVLQPMDQGVIRSLKAHYRHKIVRLCIKAVDNNEPMPKISILQGMKDFVSSWNAVSKETVINCFKKAGISKTNKSIEEADDDHSFKFLTEELNRLRELDPRAVQEDLSAESYIGLDCDVVTTGLLATDAEIIAQILDPNFENDIMKLKTHEGLIMTCNSIVEVTRFLLAEGMSYVLTNRFCQDPLEKYFSAQRQIGRHSDNPDAKQFGYNSNAIRIQISVSLNTGNTRGSYIKKKSWINVSEDLIPKRKRKKT</sequence>
<dbReference type="SUPFAM" id="SSF46689">
    <property type="entry name" value="Homeodomain-like"/>
    <property type="match status" value="2"/>
</dbReference>
<proteinExistence type="predicted"/>
<name>A0ABM4CRK6_HYDVU</name>